<dbReference type="AlphaFoldDB" id="A0A5C6M996"/>
<dbReference type="Proteomes" id="UP000321083">
    <property type="component" value="Unassembled WGS sequence"/>
</dbReference>
<evidence type="ECO:0000313" key="2">
    <source>
        <dbReference type="Proteomes" id="UP000321083"/>
    </source>
</evidence>
<organism evidence="1 2">
    <name type="scientific">Planctomyces bekefii</name>
    <dbReference type="NCBI Taxonomy" id="1653850"/>
    <lineage>
        <taxon>Bacteria</taxon>
        <taxon>Pseudomonadati</taxon>
        <taxon>Planctomycetota</taxon>
        <taxon>Planctomycetia</taxon>
        <taxon>Planctomycetales</taxon>
        <taxon>Planctomycetaceae</taxon>
        <taxon>Planctomyces</taxon>
    </lineage>
</organism>
<reference evidence="1 2" key="2">
    <citation type="submission" date="2019-08" db="EMBL/GenBank/DDBJ databases">
        <authorList>
            <person name="Henke P."/>
        </authorList>
    </citation>
    <scope>NUCLEOTIDE SEQUENCE [LARGE SCALE GENOMIC DNA]</scope>
    <source>
        <strain evidence="1">Phe10_nw2017</strain>
    </source>
</reference>
<name>A0A5C6M996_9PLAN</name>
<sequence>MSGMCATDIHSLTAIVHGAARWVQIFTVEVIEARCGSQAIGKIIDRGIRTLASGHALAAGQHSCQQQQKSRERCAHFRGPFE</sequence>
<keyword evidence="2" id="KW-1185">Reference proteome</keyword>
<gene>
    <name evidence="1" type="ORF">E3A20_05060</name>
</gene>
<dbReference type="EMBL" id="SRHE01000062">
    <property type="protein sequence ID" value="TWW11316.1"/>
    <property type="molecule type" value="Genomic_DNA"/>
</dbReference>
<evidence type="ECO:0000313" key="1">
    <source>
        <dbReference type="EMBL" id="TWW11316.1"/>
    </source>
</evidence>
<protein>
    <submittedName>
        <fullName evidence="1">Uncharacterized protein</fullName>
    </submittedName>
</protein>
<comment type="caution">
    <text evidence="1">The sequence shown here is derived from an EMBL/GenBank/DDBJ whole genome shotgun (WGS) entry which is preliminary data.</text>
</comment>
<reference evidence="1 2" key="1">
    <citation type="submission" date="2019-08" db="EMBL/GenBank/DDBJ databases">
        <title>100 year-old enigma solved: identification of Planctomyces bekefii, the type genus and species of the phylum Planctomycetes.</title>
        <authorList>
            <person name="Svetlana D.N."/>
            <person name="Overmann J."/>
        </authorList>
    </citation>
    <scope>NUCLEOTIDE SEQUENCE [LARGE SCALE GENOMIC DNA]</scope>
    <source>
        <strain evidence="1">Phe10_nw2017</strain>
    </source>
</reference>
<accession>A0A5C6M996</accession>
<proteinExistence type="predicted"/>